<reference evidence="2" key="1">
    <citation type="journal article" date="2014" name="Front. Microbiol.">
        <title>High frequency of phylogenetically diverse reductive dehalogenase-homologous genes in deep subseafloor sedimentary metagenomes.</title>
        <authorList>
            <person name="Kawai M."/>
            <person name="Futagami T."/>
            <person name="Toyoda A."/>
            <person name="Takaki Y."/>
            <person name="Nishi S."/>
            <person name="Hori S."/>
            <person name="Arai W."/>
            <person name="Tsubouchi T."/>
            <person name="Morono Y."/>
            <person name="Uchiyama I."/>
            <person name="Ito T."/>
            <person name="Fujiyama A."/>
            <person name="Inagaki F."/>
            <person name="Takami H."/>
        </authorList>
    </citation>
    <scope>NUCLEOTIDE SEQUENCE</scope>
    <source>
        <strain evidence="2">Expedition CK06-06</strain>
    </source>
</reference>
<dbReference type="AlphaFoldDB" id="X1D302"/>
<dbReference type="Pfam" id="PF00919">
    <property type="entry name" value="UPF0004"/>
    <property type="match status" value="1"/>
</dbReference>
<dbReference type="InterPro" id="IPR013848">
    <property type="entry name" value="Methylthiotransferase_N"/>
</dbReference>
<sequence>MRFYIKTLGCKTNQYESDRLAKELILRGWDKVSEKDNPDICLVNTCTVTKQADRKSTLLLNQKQDLHFSSFHL</sequence>
<feature type="domain" description="MTTase N-terminal" evidence="1">
    <location>
        <begin position="1"/>
        <end position="73"/>
    </location>
</feature>
<evidence type="ECO:0000313" key="2">
    <source>
        <dbReference type="EMBL" id="GAG99462.1"/>
    </source>
</evidence>
<dbReference type="EMBL" id="BART01025321">
    <property type="protein sequence ID" value="GAG99462.1"/>
    <property type="molecule type" value="Genomic_DNA"/>
</dbReference>
<protein>
    <recommendedName>
        <fullName evidence="1">MTTase N-terminal domain-containing protein</fullName>
    </recommendedName>
</protein>
<name>X1D302_9ZZZZ</name>
<dbReference type="GO" id="GO:0035596">
    <property type="term" value="F:methylthiotransferase activity"/>
    <property type="evidence" value="ECO:0007669"/>
    <property type="project" value="InterPro"/>
</dbReference>
<organism evidence="2">
    <name type="scientific">marine sediment metagenome</name>
    <dbReference type="NCBI Taxonomy" id="412755"/>
    <lineage>
        <taxon>unclassified sequences</taxon>
        <taxon>metagenomes</taxon>
        <taxon>ecological metagenomes</taxon>
    </lineage>
</organism>
<evidence type="ECO:0000259" key="1">
    <source>
        <dbReference type="PROSITE" id="PS51449"/>
    </source>
</evidence>
<dbReference type="PROSITE" id="PS51449">
    <property type="entry name" value="MTTASE_N"/>
    <property type="match status" value="1"/>
</dbReference>
<dbReference type="GO" id="GO:0051539">
    <property type="term" value="F:4 iron, 4 sulfur cluster binding"/>
    <property type="evidence" value="ECO:0007669"/>
    <property type="project" value="UniProtKB-KW"/>
</dbReference>
<accession>X1D302</accession>
<proteinExistence type="predicted"/>
<dbReference type="InterPro" id="IPR038135">
    <property type="entry name" value="Methylthiotransferase_N_sf"/>
</dbReference>
<dbReference type="GO" id="GO:0046872">
    <property type="term" value="F:metal ion binding"/>
    <property type="evidence" value="ECO:0007669"/>
    <property type="project" value="UniProtKB-KW"/>
</dbReference>
<dbReference type="Gene3D" id="3.40.50.12160">
    <property type="entry name" value="Methylthiotransferase, N-terminal domain"/>
    <property type="match status" value="1"/>
</dbReference>
<comment type="caution">
    <text evidence="2">The sequence shown here is derived from an EMBL/GenBank/DDBJ whole genome shotgun (WGS) entry which is preliminary data.</text>
</comment>
<gene>
    <name evidence="2" type="ORF">S01H4_45475</name>
</gene>